<organism evidence="2 3">
    <name type="scientific">Pleurotus ostreatus (strain PC15)</name>
    <name type="common">Oyster mushroom</name>
    <dbReference type="NCBI Taxonomy" id="1137138"/>
    <lineage>
        <taxon>Eukaryota</taxon>
        <taxon>Fungi</taxon>
        <taxon>Dikarya</taxon>
        <taxon>Basidiomycota</taxon>
        <taxon>Agaricomycotina</taxon>
        <taxon>Agaricomycetes</taxon>
        <taxon>Agaricomycetidae</taxon>
        <taxon>Agaricales</taxon>
        <taxon>Pleurotineae</taxon>
        <taxon>Pleurotaceae</taxon>
        <taxon>Pleurotus</taxon>
    </lineage>
</organism>
<evidence type="ECO:0000259" key="1">
    <source>
        <dbReference type="PROSITE" id="PS50006"/>
    </source>
</evidence>
<dbReference type="Pfam" id="PF00498">
    <property type="entry name" value="FHA"/>
    <property type="match status" value="1"/>
</dbReference>
<dbReference type="VEuPathDB" id="FungiDB:PLEOSDRAFT_1090002"/>
<dbReference type="AlphaFoldDB" id="A0A067NMI3"/>
<gene>
    <name evidence="2" type="ORF">PLEOSDRAFT_1090002</name>
</gene>
<dbReference type="InParanoid" id="A0A067NMI3"/>
<feature type="domain" description="FHA" evidence="1">
    <location>
        <begin position="76"/>
        <end position="108"/>
    </location>
</feature>
<reference evidence="3" key="1">
    <citation type="journal article" date="2014" name="Proc. Natl. Acad. Sci. U.S.A.">
        <title>Extensive sampling of basidiomycete genomes demonstrates inadequacy of the white-rot/brown-rot paradigm for wood decay fungi.</title>
        <authorList>
            <person name="Riley R."/>
            <person name="Salamov A.A."/>
            <person name="Brown D.W."/>
            <person name="Nagy L.G."/>
            <person name="Floudas D."/>
            <person name="Held B.W."/>
            <person name="Levasseur A."/>
            <person name="Lombard V."/>
            <person name="Morin E."/>
            <person name="Otillar R."/>
            <person name="Lindquist E.A."/>
            <person name="Sun H."/>
            <person name="LaButti K.M."/>
            <person name="Schmutz J."/>
            <person name="Jabbour D."/>
            <person name="Luo H."/>
            <person name="Baker S.E."/>
            <person name="Pisabarro A.G."/>
            <person name="Walton J.D."/>
            <person name="Blanchette R.A."/>
            <person name="Henrissat B."/>
            <person name="Martin F."/>
            <person name="Cullen D."/>
            <person name="Hibbett D.S."/>
            <person name="Grigoriev I.V."/>
        </authorList>
    </citation>
    <scope>NUCLEOTIDE SEQUENCE [LARGE SCALE GENOMIC DNA]</scope>
    <source>
        <strain evidence="3">PC15</strain>
    </source>
</reference>
<evidence type="ECO:0000313" key="3">
    <source>
        <dbReference type="Proteomes" id="UP000027073"/>
    </source>
</evidence>
<dbReference type="Gene3D" id="2.60.200.20">
    <property type="match status" value="1"/>
</dbReference>
<sequence length="154" mass="16303">MLSGVLSSSPMLNLAAATGSFPFPTKFIALPPDAKVTLGLEQPAATSSRKAENMNGWFPHKQPSASGSNPIAPLPLSTAHAEVWSQGGKIFIRDLDSPFGTYVNDIKITGPTQLKRGDIISLGLHIPRNGKTPAYILDDELKPIIARVALTGTS</sequence>
<name>A0A067NMI3_PLEO1</name>
<dbReference type="Proteomes" id="UP000027073">
    <property type="component" value="Unassembled WGS sequence"/>
</dbReference>
<dbReference type="EMBL" id="KL198010">
    <property type="protein sequence ID" value="KDQ25302.1"/>
    <property type="molecule type" value="Genomic_DNA"/>
</dbReference>
<dbReference type="InterPro" id="IPR000253">
    <property type="entry name" value="FHA_dom"/>
</dbReference>
<dbReference type="HOGENOM" id="CLU_148159_0_0_1"/>
<proteinExistence type="predicted"/>
<dbReference type="SUPFAM" id="SSF49879">
    <property type="entry name" value="SMAD/FHA domain"/>
    <property type="match status" value="1"/>
</dbReference>
<dbReference type="InterPro" id="IPR008984">
    <property type="entry name" value="SMAD_FHA_dom_sf"/>
</dbReference>
<dbReference type="STRING" id="1137138.A0A067NMI3"/>
<evidence type="ECO:0000313" key="2">
    <source>
        <dbReference type="EMBL" id="KDQ25302.1"/>
    </source>
</evidence>
<dbReference type="PROSITE" id="PS50006">
    <property type="entry name" value="FHA_DOMAIN"/>
    <property type="match status" value="1"/>
</dbReference>
<accession>A0A067NMI3</accession>
<protein>
    <recommendedName>
        <fullName evidence="1">FHA domain-containing protein</fullName>
    </recommendedName>
</protein>
<dbReference type="OrthoDB" id="687730at2759"/>